<evidence type="ECO:0000256" key="2">
    <source>
        <dbReference type="ARBA" id="ARBA00022857"/>
    </source>
</evidence>
<dbReference type="STRING" id="2025994.A0A2T3A792"/>
<dbReference type="GO" id="GO:0005737">
    <property type="term" value="C:cytoplasm"/>
    <property type="evidence" value="ECO:0007669"/>
    <property type="project" value="TreeGrafter"/>
</dbReference>
<dbReference type="PRINTS" id="PR00081">
    <property type="entry name" value="GDHRDH"/>
</dbReference>
<dbReference type="EMBL" id="KZ678447">
    <property type="protein sequence ID" value="PSR84147.1"/>
    <property type="molecule type" value="Genomic_DNA"/>
</dbReference>
<evidence type="ECO:0000256" key="3">
    <source>
        <dbReference type="RuleBase" id="RU000363"/>
    </source>
</evidence>
<dbReference type="InterPro" id="IPR036291">
    <property type="entry name" value="NAD(P)-bd_dom_sf"/>
</dbReference>
<keyword evidence="2" id="KW-0521">NADP</keyword>
<dbReference type="PANTHER" id="PTHR43544">
    <property type="entry name" value="SHORT-CHAIN DEHYDROGENASE/REDUCTASE"/>
    <property type="match status" value="1"/>
</dbReference>
<dbReference type="PRINTS" id="PR00080">
    <property type="entry name" value="SDRFAMILY"/>
</dbReference>
<accession>A0A2T3A792</accession>
<dbReference type="SUPFAM" id="SSF51735">
    <property type="entry name" value="NAD(P)-binding Rossmann-fold domains"/>
    <property type="match status" value="1"/>
</dbReference>
<sequence>MTANSGIGFELAAQLLASQSNTVLLCSRSRDKGDDAVRNLKARGLAGSLDLVILDVAEEASIYAAAKHVEEKHGRLDHLVNNAGIAAPRDVSVFEGLDKSFRVHVMGPAAMVEAFAPLLQKDPDSNPRDNNTTTTTTTTTATECRTPRVINVTSGAGSIALRAASPPGTVHYRPGIGPYCVSKAAMNMLTACQAADYGPLGWKVFAFNPGFTASNLSEINRVEHGAQPTSVAAAAMVDILEGKRDGEHGGFLNVEGQEVW</sequence>
<gene>
    <name evidence="5" type="ORF">BD289DRAFT_500304</name>
</gene>
<evidence type="ECO:0000313" key="6">
    <source>
        <dbReference type="Proteomes" id="UP000241462"/>
    </source>
</evidence>
<dbReference type="InterPro" id="IPR051468">
    <property type="entry name" value="Fungal_SecMetab_SDRs"/>
</dbReference>
<comment type="similarity">
    <text evidence="1 3">Belongs to the short-chain dehydrogenases/reductases (SDR) family.</text>
</comment>
<evidence type="ECO:0000256" key="1">
    <source>
        <dbReference type="ARBA" id="ARBA00006484"/>
    </source>
</evidence>
<reference evidence="5 6" key="1">
    <citation type="journal article" date="2018" name="Mycol. Prog.">
        <title>Coniella lustricola, a new species from submerged detritus.</title>
        <authorList>
            <person name="Raudabaugh D.B."/>
            <person name="Iturriaga T."/>
            <person name="Carver A."/>
            <person name="Mondo S."/>
            <person name="Pangilinan J."/>
            <person name="Lipzen A."/>
            <person name="He G."/>
            <person name="Amirebrahimi M."/>
            <person name="Grigoriev I.V."/>
            <person name="Miller A.N."/>
        </authorList>
    </citation>
    <scope>NUCLEOTIDE SEQUENCE [LARGE SCALE GENOMIC DNA]</scope>
    <source>
        <strain evidence="5 6">B22-T-1</strain>
    </source>
</reference>
<dbReference type="GO" id="GO:0016491">
    <property type="term" value="F:oxidoreductase activity"/>
    <property type="evidence" value="ECO:0007669"/>
    <property type="project" value="TreeGrafter"/>
</dbReference>
<keyword evidence="6" id="KW-1185">Reference proteome</keyword>
<dbReference type="GO" id="GO:0019748">
    <property type="term" value="P:secondary metabolic process"/>
    <property type="evidence" value="ECO:0007669"/>
    <property type="project" value="TreeGrafter"/>
</dbReference>
<dbReference type="PROSITE" id="PS00061">
    <property type="entry name" value="ADH_SHORT"/>
    <property type="match status" value="1"/>
</dbReference>
<feature type="compositionally biased region" description="Low complexity" evidence="4">
    <location>
        <begin position="132"/>
        <end position="142"/>
    </location>
</feature>
<evidence type="ECO:0000256" key="4">
    <source>
        <dbReference type="SAM" id="MobiDB-lite"/>
    </source>
</evidence>
<dbReference type="Pfam" id="PF00106">
    <property type="entry name" value="adh_short"/>
    <property type="match status" value="1"/>
</dbReference>
<feature type="region of interest" description="Disordered" evidence="4">
    <location>
        <begin position="120"/>
        <end position="143"/>
    </location>
</feature>
<dbReference type="PANTHER" id="PTHR43544:SF32">
    <property type="entry name" value="CHAIN DEHYDROGENASE, PUTATIVE (AFU_ORTHOLOGUE AFUA_5G01530)-RELATED"/>
    <property type="match status" value="1"/>
</dbReference>
<dbReference type="AlphaFoldDB" id="A0A2T3A792"/>
<dbReference type="InParanoid" id="A0A2T3A792"/>
<evidence type="ECO:0000313" key="5">
    <source>
        <dbReference type="EMBL" id="PSR84147.1"/>
    </source>
</evidence>
<dbReference type="InterPro" id="IPR020904">
    <property type="entry name" value="Sc_DH/Rdtase_CS"/>
</dbReference>
<dbReference type="Gene3D" id="3.40.50.720">
    <property type="entry name" value="NAD(P)-binding Rossmann-like Domain"/>
    <property type="match status" value="1"/>
</dbReference>
<dbReference type="InterPro" id="IPR002347">
    <property type="entry name" value="SDR_fam"/>
</dbReference>
<dbReference type="OrthoDB" id="1933717at2759"/>
<name>A0A2T3A792_9PEZI</name>
<proteinExistence type="inferred from homology"/>
<organism evidence="5 6">
    <name type="scientific">Coniella lustricola</name>
    <dbReference type="NCBI Taxonomy" id="2025994"/>
    <lineage>
        <taxon>Eukaryota</taxon>
        <taxon>Fungi</taxon>
        <taxon>Dikarya</taxon>
        <taxon>Ascomycota</taxon>
        <taxon>Pezizomycotina</taxon>
        <taxon>Sordariomycetes</taxon>
        <taxon>Sordariomycetidae</taxon>
        <taxon>Diaporthales</taxon>
        <taxon>Schizoparmaceae</taxon>
        <taxon>Coniella</taxon>
    </lineage>
</organism>
<dbReference type="Proteomes" id="UP000241462">
    <property type="component" value="Unassembled WGS sequence"/>
</dbReference>
<evidence type="ECO:0008006" key="7">
    <source>
        <dbReference type="Google" id="ProtNLM"/>
    </source>
</evidence>
<protein>
    <recommendedName>
        <fullName evidence="7">NAD(P)-binding protein</fullName>
    </recommendedName>
</protein>